<keyword evidence="1" id="KW-1133">Transmembrane helix</keyword>
<name>A0A3M2HZF1_9GAMM</name>
<evidence type="ECO:0000259" key="2">
    <source>
        <dbReference type="Pfam" id="PF21742"/>
    </source>
</evidence>
<feature type="transmembrane region" description="Helical" evidence="1">
    <location>
        <begin position="58"/>
        <end position="81"/>
    </location>
</feature>
<feature type="transmembrane region" description="Helical" evidence="1">
    <location>
        <begin position="15"/>
        <end position="37"/>
    </location>
</feature>
<dbReference type="EMBL" id="RFLY01000002">
    <property type="protein sequence ID" value="RMH94388.1"/>
    <property type="molecule type" value="Genomic_DNA"/>
</dbReference>
<dbReference type="OrthoDB" id="5472096at2"/>
<accession>A0A3M2HZF1</accession>
<gene>
    <name evidence="3" type="ORF">EBB59_01435</name>
</gene>
<dbReference type="AlphaFoldDB" id="A0A3M2HZF1"/>
<keyword evidence="1" id="KW-0812">Transmembrane</keyword>
<proteinExistence type="predicted"/>
<evidence type="ECO:0000313" key="4">
    <source>
        <dbReference type="Proteomes" id="UP000275012"/>
    </source>
</evidence>
<organism evidence="3 4">
    <name type="scientific">Solilutibacter pythonis</name>
    <dbReference type="NCBI Taxonomy" id="2483112"/>
    <lineage>
        <taxon>Bacteria</taxon>
        <taxon>Pseudomonadati</taxon>
        <taxon>Pseudomonadota</taxon>
        <taxon>Gammaproteobacteria</taxon>
        <taxon>Lysobacterales</taxon>
        <taxon>Lysobacteraceae</taxon>
        <taxon>Solilutibacter</taxon>
    </lineage>
</organism>
<evidence type="ECO:0000313" key="3">
    <source>
        <dbReference type="EMBL" id="RMH94388.1"/>
    </source>
</evidence>
<dbReference type="Proteomes" id="UP000275012">
    <property type="component" value="Unassembled WGS sequence"/>
</dbReference>
<feature type="domain" description="DUF6868" evidence="2">
    <location>
        <begin position="9"/>
        <end position="83"/>
    </location>
</feature>
<dbReference type="InterPro" id="IPR049220">
    <property type="entry name" value="DUF6868"/>
</dbReference>
<sequence>MGGEDVSELEILRRFLGLCVLGHYAVLLVWFGVFVFVGDGLYRLHARWFRLGREAFDALHYGGLAAYKIGVLLFFFVPWFALR</sequence>
<reference evidence="3 4" key="1">
    <citation type="submission" date="2018-10" db="EMBL/GenBank/DDBJ databases">
        <title>Proposal of Lysobacter pythonis sp. nov. isolated from royal pythons (Python regius).</title>
        <authorList>
            <person name="Hans-Juergen B."/>
            <person name="Huptas C."/>
            <person name="Sandra B."/>
            <person name="Igor L."/>
            <person name="Joachim S."/>
            <person name="Siegfried S."/>
            <person name="Mareike W."/>
            <person name="Peter K."/>
        </authorList>
    </citation>
    <scope>NUCLEOTIDE SEQUENCE [LARGE SCALE GENOMIC DNA]</scope>
    <source>
        <strain evidence="3 4">4284/11</strain>
    </source>
</reference>
<protein>
    <recommendedName>
        <fullName evidence="2">DUF6868 domain-containing protein</fullName>
    </recommendedName>
</protein>
<keyword evidence="1" id="KW-0472">Membrane</keyword>
<dbReference type="Pfam" id="PF21742">
    <property type="entry name" value="DUF6868"/>
    <property type="match status" value="1"/>
</dbReference>
<evidence type="ECO:0000256" key="1">
    <source>
        <dbReference type="SAM" id="Phobius"/>
    </source>
</evidence>
<keyword evidence="4" id="KW-1185">Reference proteome</keyword>
<comment type="caution">
    <text evidence="3">The sequence shown here is derived from an EMBL/GenBank/DDBJ whole genome shotgun (WGS) entry which is preliminary data.</text>
</comment>